<dbReference type="PROSITE" id="PS50280">
    <property type="entry name" value="SET"/>
    <property type="match status" value="1"/>
</dbReference>
<evidence type="ECO:0000259" key="1">
    <source>
        <dbReference type="PROSITE" id="PS50280"/>
    </source>
</evidence>
<dbReference type="Gene3D" id="2.170.270.10">
    <property type="entry name" value="SET domain"/>
    <property type="match status" value="1"/>
</dbReference>
<protein>
    <submittedName>
        <fullName evidence="2">SET domain-containing protein</fullName>
    </submittedName>
</protein>
<gene>
    <name evidence="2" type="ORF">P154DRAFT_565656</name>
</gene>
<evidence type="ECO:0000313" key="2">
    <source>
        <dbReference type="EMBL" id="KAF1996984.1"/>
    </source>
</evidence>
<dbReference type="InterPro" id="IPR046341">
    <property type="entry name" value="SET_dom_sf"/>
</dbReference>
<accession>A0A6A5W7Z1</accession>
<dbReference type="AlphaFoldDB" id="A0A6A5W7Z1"/>
<organism evidence="2 3">
    <name type="scientific">Amniculicola lignicola CBS 123094</name>
    <dbReference type="NCBI Taxonomy" id="1392246"/>
    <lineage>
        <taxon>Eukaryota</taxon>
        <taxon>Fungi</taxon>
        <taxon>Dikarya</taxon>
        <taxon>Ascomycota</taxon>
        <taxon>Pezizomycotina</taxon>
        <taxon>Dothideomycetes</taxon>
        <taxon>Pleosporomycetidae</taxon>
        <taxon>Pleosporales</taxon>
        <taxon>Amniculicolaceae</taxon>
        <taxon>Amniculicola</taxon>
    </lineage>
</organism>
<dbReference type="SMART" id="SM00317">
    <property type="entry name" value="SET"/>
    <property type="match status" value="1"/>
</dbReference>
<dbReference type="Pfam" id="PF00856">
    <property type="entry name" value="SET"/>
    <property type="match status" value="1"/>
</dbReference>
<keyword evidence="3" id="KW-1185">Reference proteome</keyword>
<proteinExistence type="predicted"/>
<dbReference type="OrthoDB" id="308383at2759"/>
<reference evidence="2" key="1">
    <citation type="journal article" date="2020" name="Stud. Mycol.">
        <title>101 Dothideomycetes genomes: a test case for predicting lifestyles and emergence of pathogens.</title>
        <authorList>
            <person name="Haridas S."/>
            <person name="Albert R."/>
            <person name="Binder M."/>
            <person name="Bloem J."/>
            <person name="Labutti K."/>
            <person name="Salamov A."/>
            <person name="Andreopoulos B."/>
            <person name="Baker S."/>
            <person name="Barry K."/>
            <person name="Bills G."/>
            <person name="Bluhm B."/>
            <person name="Cannon C."/>
            <person name="Castanera R."/>
            <person name="Culley D."/>
            <person name="Daum C."/>
            <person name="Ezra D."/>
            <person name="Gonzalez J."/>
            <person name="Henrissat B."/>
            <person name="Kuo A."/>
            <person name="Liang C."/>
            <person name="Lipzen A."/>
            <person name="Lutzoni F."/>
            <person name="Magnuson J."/>
            <person name="Mondo S."/>
            <person name="Nolan M."/>
            <person name="Ohm R."/>
            <person name="Pangilinan J."/>
            <person name="Park H.-J."/>
            <person name="Ramirez L."/>
            <person name="Alfaro M."/>
            <person name="Sun H."/>
            <person name="Tritt A."/>
            <person name="Yoshinaga Y."/>
            <person name="Zwiers L.-H."/>
            <person name="Turgeon B."/>
            <person name="Goodwin S."/>
            <person name="Spatafora J."/>
            <person name="Crous P."/>
            <person name="Grigoriev I."/>
        </authorList>
    </citation>
    <scope>NUCLEOTIDE SEQUENCE</scope>
    <source>
        <strain evidence="2">CBS 123094</strain>
    </source>
</reference>
<dbReference type="InterPro" id="IPR001214">
    <property type="entry name" value="SET_dom"/>
</dbReference>
<dbReference type="SUPFAM" id="SSF82199">
    <property type="entry name" value="SET domain"/>
    <property type="match status" value="1"/>
</dbReference>
<sequence length="469" mass="53120">MAPSTTVNSNNAHTKMVQVTSSKNAASTAAVSMFIRVTPKDLPHQNQTARLEEITVHLRRKGPNDALEKEQQDILLTLHERIIVVTDAAGVLWKFTGMPQSVRYPVPFGVQHVFDPDDWKIMGAIVRMETFVDDLLRTNTSGPDLEECVGCILKKFGTEWKDIKAYAKELKFNDTVNFIADDVRCCGYVTENIVSRRRVRVNVQVCSSTKGHYDWIMEEIPWVALKLPLYLLSSSGRNASPQYCACMVSAWRERQKKWFERFELRPTPTADGMGVFTKQDLPTGYPISDFIGVLKPYPKTVRKIKQPILLNAATLQKRNATVFTHPFESSPLNPRKYKSTEEIDSKPPHTAHHCIEFTTTSNHPKAPPSLTVDNYLYSNFSRFVRHSCDPNARRKEARCGSVKMNVLFAIKPILEGDQITEDLGVEYVKAAGTCDCESLKCHLRGGKKRKRVEEDEVVDEKELEEIVSA</sequence>
<evidence type="ECO:0000313" key="3">
    <source>
        <dbReference type="Proteomes" id="UP000799779"/>
    </source>
</evidence>
<dbReference type="EMBL" id="ML977618">
    <property type="protein sequence ID" value="KAF1996984.1"/>
    <property type="molecule type" value="Genomic_DNA"/>
</dbReference>
<feature type="domain" description="SET" evidence="1">
    <location>
        <begin position="260"/>
        <end position="424"/>
    </location>
</feature>
<dbReference type="Proteomes" id="UP000799779">
    <property type="component" value="Unassembled WGS sequence"/>
</dbReference>
<name>A0A6A5W7Z1_9PLEO</name>